<dbReference type="Pfam" id="PF08206">
    <property type="entry name" value="OB_RNB"/>
    <property type="match status" value="1"/>
</dbReference>
<accession>A0A975HHL4</accession>
<feature type="compositionally biased region" description="Basic residues" evidence="9">
    <location>
        <begin position="788"/>
        <end position="799"/>
    </location>
</feature>
<dbReference type="SMART" id="SM00357">
    <property type="entry name" value="CSP"/>
    <property type="match status" value="1"/>
</dbReference>
<evidence type="ECO:0000313" key="12">
    <source>
        <dbReference type="Proteomes" id="UP000682739"/>
    </source>
</evidence>
<feature type="compositionally biased region" description="Basic and acidic residues" evidence="9">
    <location>
        <begin position="733"/>
        <end position="746"/>
    </location>
</feature>
<dbReference type="CDD" id="cd04471">
    <property type="entry name" value="S1_RNase_R"/>
    <property type="match status" value="1"/>
</dbReference>
<dbReference type="Pfam" id="PF00773">
    <property type="entry name" value="RNB"/>
    <property type="match status" value="1"/>
</dbReference>
<comment type="similarity">
    <text evidence="8">Belongs to the RNR ribonuclease family. RNase R subfamily.</text>
</comment>
<keyword evidence="3 8" id="KW-0963">Cytoplasm</keyword>
<dbReference type="GO" id="GO:0003723">
    <property type="term" value="F:RNA binding"/>
    <property type="evidence" value="ECO:0007669"/>
    <property type="project" value="UniProtKB-UniRule"/>
</dbReference>
<dbReference type="InterPro" id="IPR011129">
    <property type="entry name" value="CSD"/>
</dbReference>
<dbReference type="SMART" id="SM00316">
    <property type="entry name" value="S1"/>
    <property type="match status" value="1"/>
</dbReference>
<dbReference type="RefSeq" id="WP_208831204.1">
    <property type="nucleotide sequence ID" value="NZ_CP072110.1"/>
</dbReference>
<dbReference type="InterPro" id="IPR040476">
    <property type="entry name" value="CSD2"/>
</dbReference>
<evidence type="ECO:0000256" key="7">
    <source>
        <dbReference type="ARBA" id="ARBA00022884"/>
    </source>
</evidence>
<proteinExistence type="inferred from homology"/>
<dbReference type="Proteomes" id="UP000682739">
    <property type="component" value="Chromosome"/>
</dbReference>
<dbReference type="NCBIfam" id="NF008648">
    <property type="entry name" value="PRK11642.1"/>
    <property type="match status" value="1"/>
</dbReference>
<feature type="compositionally biased region" description="Basic and acidic residues" evidence="9">
    <location>
        <begin position="764"/>
        <end position="787"/>
    </location>
</feature>
<dbReference type="PANTHER" id="PTHR23355">
    <property type="entry name" value="RIBONUCLEASE"/>
    <property type="match status" value="1"/>
</dbReference>
<dbReference type="SMART" id="SM00955">
    <property type="entry name" value="RNB"/>
    <property type="match status" value="1"/>
</dbReference>
<comment type="function">
    <text evidence="8">3'-5' exoribonuclease that releases 5'-nucleoside monophosphates and is involved in maturation of structured RNAs.</text>
</comment>
<evidence type="ECO:0000256" key="1">
    <source>
        <dbReference type="ARBA" id="ARBA00001849"/>
    </source>
</evidence>
<dbReference type="InterPro" id="IPR013223">
    <property type="entry name" value="RNase_B_OB_dom"/>
</dbReference>
<dbReference type="AlphaFoldDB" id="A0A975HHL4"/>
<dbReference type="InterPro" id="IPR022966">
    <property type="entry name" value="RNase_II/R_CS"/>
</dbReference>
<dbReference type="Gene3D" id="2.40.50.140">
    <property type="entry name" value="Nucleic acid-binding proteins"/>
    <property type="match status" value="2"/>
</dbReference>
<comment type="subcellular location">
    <subcellularLocation>
        <location evidence="2 8">Cytoplasm</location>
    </subcellularLocation>
</comment>
<dbReference type="GO" id="GO:0005829">
    <property type="term" value="C:cytosol"/>
    <property type="evidence" value="ECO:0007669"/>
    <property type="project" value="TreeGrafter"/>
</dbReference>
<evidence type="ECO:0000256" key="4">
    <source>
        <dbReference type="ARBA" id="ARBA00022722"/>
    </source>
</evidence>
<dbReference type="SUPFAM" id="SSF50249">
    <property type="entry name" value="Nucleic acid-binding proteins"/>
    <property type="match status" value="4"/>
</dbReference>
<feature type="compositionally biased region" description="Basic residues" evidence="9">
    <location>
        <begin position="834"/>
        <end position="845"/>
    </location>
</feature>
<dbReference type="InterPro" id="IPR011805">
    <property type="entry name" value="RNase_R"/>
</dbReference>
<comment type="catalytic activity">
    <reaction evidence="1 8">
        <text>Exonucleolytic cleavage in the 3'- to 5'-direction to yield nucleoside 5'-phosphates.</text>
        <dbReference type="EC" id="3.1.13.1"/>
    </reaction>
</comment>
<dbReference type="Pfam" id="PF00575">
    <property type="entry name" value="S1"/>
    <property type="match status" value="1"/>
</dbReference>
<dbReference type="NCBIfam" id="TIGR02063">
    <property type="entry name" value="RNase_R"/>
    <property type="match status" value="1"/>
</dbReference>
<dbReference type="InterPro" id="IPR003029">
    <property type="entry name" value="S1_domain"/>
</dbReference>
<gene>
    <name evidence="8 11" type="primary">rnr</name>
    <name evidence="11" type="ORF">J1N51_10710</name>
</gene>
<dbReference type="InterPro" id="IPR012340">
    <property type="entry name" value="NA-bd_OB-fold"/>
</dbReference>
<keyword evidence="7 8" id="KW-0694">RNA-binding</keyword>
<dbReference type="NCBIfam" id="TIGR00358">
    <property type="entry name" value="3_prime_RNase"/>
    <property type="match status" value="1"/>
</dbReference>
<evidence type="ECO:0000256" key="9">
    <source>
        <dbReference type="SAM" id="MobiDB-lite"/>
    </source>
</evidence>
<protein>
    <recommendedName>
        <fullName evidence="8">Ribonuclease R</fullName>
        <shortName evidence="8">RNase R</shortName>
        <ecNumber evidence="8">3.1.13.1</ecNumber>
    </recommendedName>
</protein>
<evidence type="ECO:0000256" key="6">
    <source>
        <dbReference type="ARBA" id="ARBA00022839"/>
    </source>
</evidence>
<feature type="compositionally biased region" description="Basic residues" evidence="9">
    <location>
        <begin position="810"/>
        <end position="825"/>
    </location>
</feature>
<organism evidence="11 12">
    <name type="scientific">Psychrosphaera ytuae</name>
    <dbReference type="NCBI Taxonomy" id="2820710"/>
    <lineage>
        <taxon>Bacteria</taxon>
        <taxon>Pseudomonadati</taxon>
        <taxon>Pseudomonadota</taxon>
        <taxon>Gammaproteobacteria</taxon>
        <taxon>Alteromonadales</taxon>
        <taxon>Pseudoalteromonadaceae</taxon>
        <taxon>Psychrosphaera</taxon>
    </lineage>
</organism>
<evidence type="ECO:0000259" key="10">
    <source>
        <dbReference type="PROSITE" id="PS50126"/>
    </source>
</evidence>
<dbReference type="EC" id="3.1.13.1" evidence="8"/>
<dbReference type="PROSITE" id="PS50126">
    <property type="entry name" value="S1"/>
    <property type="match status" value="1"/>
</dbReference>
<keyword evidence="6 8" id="KW-0269">Exonuclease</keyword>
<evidence type="ECO:0000256" key="2">
    <source>
        <dbReference type="ARBA" id="ARBA00004496"/>
    </source>
</evidence>
<dbReference type="KEGG" id="psym:J1N51_10710"/>
<dbReference type="InterPro" id="IPR004476">
    <property type="entry name" value="RNase_II/RNase_R"/>
</dbReference>
<reference evidence="11" key="1">
    <citation type="submission" date="2021-03" db="EMBL/GenBank/DDBJ databases">
        <title>Description of Psychrosphaera ytuae sp. nov. isolated from deep sea sediment of South China Sea.</title>
        <authorList>
            <person name="Zhang J."/>
            <person name="Xu X.-D."/>
        </authorList>
    </citation>
    <scope>NUCLEOTIDE SEQUENCE</scope>
    <source>
        <strain evidence="11">MTZ26</strain>
    </source>
</reference>
<keyword evidence="5 8" id="KW-0378">Hydrolase</keyword>
<dbReference type="Pfam" id="PF17876">
    <property type="entry name" value="CSD2"/>
    <property type="match status" value="1"/>
</dbReference>
<dbReference type="GO" id="GO:0006402">
    <property type="term" value="P:mRNA catabolic process"/>
    <property type="evidence" value="ECO:0007669"/>
    <property type="project" value="TreeGrafter"/>
</dbReference>
<evidence type="ECO:0000256" key="5">
    <source>
        <dbReference type="ARBA" id="ARBA00022801"/>
    </source>
</evidence>
<feature type="domain" description="S1 motif" evidence="10">
    <location>
        <begin position="642"/>
        <end position="723"/>
    </location>
</feature>
<evidence type="ECO:0000256" key="3">
    <source>
        <dbReference type="ARBA" id="ARBA00022490"/>
    </source>
</evidence>
<keyword evidence="12" id="KW-1185">Reference proteome</keyword>
<dbReference type="HAMAP" id="MF_01895">
    <property type="entry name" value="RNase_R"/>
    <property type="match status" value="1"/>
</dbReference>
<keyword evidence="4 8" id="KW-0540">Nuclease</keyword>
<evidence type="ECO:0000256" key="8">
    <source>
        <dbReference type="HAMAP-Rule" id="MF_01895"/>
    </source>
</evidence>
<dbReference type="PROSITE" id="PS01175">
    <property type="entry name" value="RIBONUCLEASE_II"/>
    <property type="match status" value="1"/>
</dbReference>
<evidence type="ECO:0000313" key="11">
    <source>
        <dbReference type="EMBL" id="QTH63207.1"/>
    </source>
</evidence>
<name>A0A975HHL4_9GAMM</name>
<feature type="region of interest" description="Disordered" evidence="9">
    <location>
        <begin position="727"/>
        <end position="845"/>
    </location>
</feature>
<dbReference type="GO" id="GO:0008859">
    <property type="term" value="F:exoribonuclease II activity"/>
    <property type="evidence" value="ECO:0007669"/>
    <property type="project" value="UniProtKB-UniRule"/>
</dbReference>
<dbReference type="PANTHER" id="PTHR23355:SF9">
    <property type="entry name" value="DIS3-LIKE EXONUCLEASE 2"/>
    <property type="match status" value="1"/>
</dbReference>
<sequence>MPKNDPNYSREKEKYDKPIASREFILEAMAQHDQPLSFSELTKLCKISDPDSVVALKRRLRAMEREGQLLFNKFKKYQIPSATDLIQGRVLGHRDGFGFLQPEGATNNKSDWYISHSQMRSLLPGDKVLAQPIGEYKGKTEARIISVKEPRTAPIIGRYFVEQNTQVVIPDDGRINQEIIIPSGEQMDARHGHMVIVELTQRPSKRSSAIGRVTEVLGEHMAPGMEVDIALRNHEIPFQWSKSIERFVNKLPSEVQEKDKADRIDLRDLPLVTIDGEDSRDFDDAVYCEPKKSGGWRLFVAIADVSHYVRTGTDLDEEAIDRGNSVYFPSKVIPMLPEALSNGLCSLNPQTDRLCMVAEMTISQKGKLSGFKFYEAVMHSHARLTYTKVAAMLEGDTDLQERYRGVWPHVQELYRLYQALKEVRSERGAFEFETVEPKFIFNAHKKIDHVEVVERNDAHKIIEECMIMANVAAAKFIEKHDGHALFRVHDKPDPSKLATFRSFLAELGGELTFSDEPTPKELSSQVNEYLNRPDGELIQTMMIRSMRQAVYQPDNIGHFGLALEGYAHFTSPIRRYPDLIVHRAIKAILHKQKQKVHGHYAYTEDELDELGEQCSMTERRADEAVRDVESWLKCEFMQDHIDQEYEGVIASVTNFGVFVRLTDLHIEGLVHITALGNDYFNYSPERGALVGENTRKVYRLGDELTVRVVSVNLEDKQIDFELADSRRGRKKSTKLDARKASSDKPNRSRSNQARTENAAMSVREQLRRGDVPGQREDTEKSGHGDAHKGKRGKSAKKGGTKSNREDSGRKPKRKPKSRAAKRIAKKKQETGASKSKKKTNKRKKK</sequence>
<dbReference type="InterPro" id="IPR001900">
    <property type="entry name" value="RNase_II/R"/>
</dbReference>
<dbReference type="EMBL" id="CP072110">
    <property type="protein sequence ID" value="QTH63207.1"/>
    <property type="molecule type" value="Genomic_DNA"/>
</dbReference>
<dbReference type="InterPro" id="IPR050180">
    <property type="entry name" value="RNR_Ribonuclease"/>
</dbReference>